<evidence type="ECO:0000313" key="5">
    <source>
        <dbReference type="Proteomes" id="UP000572817"/>
    </source>
</evidence>
<dbReference type="AlphaFoldDB" id="A0A8H4MZ24"/>
<dbReference type="SUPFAM" id="SSF51735">
    <property type="entry name" value="NAD(P)-binding Rossmann-fold domains"/>
    <property type="match status" value="1"/>
</dbReference>
<sequence length="548" mass="57416">MTGRDTSIIIKHGTVISMDPALGVIRDCDILIEGNTIVKVETQYCCFVDSHHHLWQQLLRSVGSDWSLMDYALIMRTCFGSLYTPEDVYTANYAGAIDLLNNGITTVVDHCHILNSPAHTDAAIAALKNARIRGAFCYGLYANPPLSSSNPEATALSTADTSFTPAARRDDARRALKRHFPTNTWEASLLTFGIACNEPETAQPQGVREEIAFARSLGVPLITAHVAIGHYDTNLQVVQHLGDAGDLGADLLFSHGAAWTDSECALLAEHGAGVVSTPRDGAADGQWGIPSPSAPSTSTAAARTTTWVAQARLLLQAQRARDNAARHALGNGPPLANPRKAMDVLRLATQGGADALGVGHLVGSLTPGKRADVVVTACEDVGMVPAVDPVGMLVCNSNPSSIRTVLVDGQARPARASATAAPPPSCSPRTAAPSSASTGTKPSAATTVDMIRSGRPGTSSPGGTAAACAADVSVPAECERVVRRAVELFGRLDVLVNNVGVLGAPGSATAVEQDGWERGMRVNVGSMVWMAKYAIPRCLRTIAWRVGG</sequence>
<feature type="compositionally biased region" description="Low complexity" evidence="2">
    <location>
        <begin position="427"/>
        <end position="464"/>
    </location>
</feature>
<keyword evidence="5" id="KW-1185">Reference proteome</keyword>
<dbReference type="SUPFAM" id="SSF51556">
    <property type="entry name" value="Metallo-dependent hydrolases"/>
    <property type="match status" value="1"/>
</dbReference>
<dbReference type="Gene3D" id="3.40.50.720">
    <property type="entry name" value="NAD(P)-binding Rossmann-like Domain"/>
    <property type="match status" value="1"/>
</dbReference>
<dbReference type="InterPro" id="IPR050287">
    <property type="entry name" value="MTA/SAH_deaminase"/>
</dbReference>
<comment type="caution">
    <text evidence="4">The sequence shown here is derived from an EMBL/GenBank/DDBJ whole genome shotgun (WGS) entry which is preliminary data.</text>
</comment>
<dbReference type="Pfam" id="PF01979">
    <property type="entry name" value="Amidohydro_1"/>
    <property type="match status" value="1"/>
</dbReference>
<evidence type="ECO:0000259" key="3">
    <source>
        <dbReference type="Pfam" id="PF01979"/>
    </source>
</evidence>
<dbReference type="InterPro" id="IPR002347">
    <property type="entry name" value="SDR_fam"/>
</dbReference>
<dbReference type="Pfam" id="PF13561">
    <property type="entry name" value="adh_short_C2"/>
    <property type="match status" value="1"/>
</dbReference>
<dbReference type="InterPro" id="IPR036291">
    <property type="entry name" value="NAD(P)-bd_dom_sf"/>
</dbReference>
<dbReference type="Gene3D" id="3.20.20.140">
    <property type="entry name" value="Metal-dependent hydrolases"/>
    <property type="match status" value="1"/>
</dbReference>
<reference evidence="4" key="1">
    <citation type="submission" date="2020-04" db="EMBL/GenBank/DDBJ databases">
        <title>Genome Assembly and Annotation of Botryosphaeria dothidea sdau 11-99, a Latent Pathogen of Apple Fruit Ring Rot in China.</title>
        <authorList>
            <person name="Yu C."/>
            <person name="Diao Y."/>
            <person name="Lu Q."/>
            <person name="Zhao J."/>
            <person name="Cui S."/>
            <person name="Peng C."/>
            <person name="He B."/>
            <person name="Liu H."/>
        </authorList>
    </citation>
    <scope>NUCLEOTIDE SEQUENCE [LARGE SCALE GENOMIC DNA]</scope>
    <source>
        <strain evidence="4">Sdau11-99</strain>
    </source>
</reference>
<dbReference type="Gene3D" id="2.30.40.10">
    <property type="entry name" value="Urease, subunit C, domain 1"/>
    <property type="match status" value="1"/>
</dbReference>
<dbReference type="PANTHER" id="PTHR43794">
    <property type="entry name" value="AMINOHYDROLASE SSNA-RELATED"/>
    <property type="match status" value="1"/>
</dbReference>
<evidence type="ECO:0000313" key="4">
    <source>
        <dbReference type="EMBL" id="KAF4301063.1"/>
    </source>
</evidence>
<dbReference type="Proteomes" id="UP000572817">
    <property type="component" value="Unassembled WGS sequence"/>
</dbReference>
<feature type="domain" description="Amidohydrolase-related" evidence="3">
    <location>
        <begin position="47"/>
        <end position="410"/>
    </location>
</feature>
<dbReference type="SUPFAM" id="SSF51338">
    <property type="entry name" value="Composite domain of metallo-dependent hydrolases"/>
    <property type="match status" value="1"/>
</dbReference>
<dbReference type="EMBL" id="WWBZ02000082">
    <property type="protein sequence ID" value="KAF4301063.1"/>
    <property type="molecule type" value="Genomic_DNA"/>
</dbReference>
<dbReference type="InterPro" id="IPR006680">
    <property type="entry name" value="Amidohydro-rel"/>
</dbReference>
<feature type="region of interest" description="Disordered" evidence="2">
    <location>
        <begin position="413"/>
        <end position="464"/>
    </location>
</feature>
<dbReference type="InterPro" id="IPR032466">
    <property type="entry name" value="Metal_Hydrolase"/>
</dbReference>
<dbReference type="InterPro" id="IPR011059">
    <property type="entry name" value="Metal-dep_hydrolase_composite"/>
</dbReference>
<dbReference type="CDD" id="cd05233">
    <property type="entry name" value="SDR_c"/>
    <property type="match status" value="1"/>
</dbReference>
<accession>A0A8H4MZ24</accession>
<dbReference type="GO" id="GO:0016810">
    <property type="term" value="F:hydrolase activity, acting on carbon-nitrogen (but not peptide) bonds"/>
    <property type="evidence" value="ECO:0007669"/>
    <property type="project" value="InterPro"/>
</dbReference>
<dbReference type="OrthoDB" id="194468at2759"/>
<evidence type="ECO:0000256" key="1">
    <source>
        <dbReference type="ARBA" id="ARBA00022801"/>
    </source>
</evidence>
<keyword evidence="1" id="KW-0378">Hydrolase</keyword>
<evidence type="ECO:0000256" key="2">
    <source>
        <dbReference type="SAM" id="MobiDB-lite"/>
    </source>
</evidence>
<protein>
    <submittedName>
        <fullName evidence="4">Fumarylacetoacetase</fullName>
    </submittedName>
</protein>
<gene>
    <name evidence="4" type="ORF">GTA08_BOTSDO11170</name>
</gene>
<name>A0A8H4MZ24_9PEZI</name>
<proteinExistence type="predicted"/>
<dbReference type="PANTHER" id="PTHR43794:SF11">
    <property type="entry name" value="AMIDOHYDROLASE-RELATED DOMAIN-CONTAINING PROTEIN"/>
    <property type="match status" value="1"/>
</dbReference>
<organism evidence="4 5">
    <name type="scientific">Botryosphaeria dothidea</name>
    <dbReference type="NCBI Taxonomy" id="55169"/>
    <lineage>
        <taxon>Eukaryota</taxon>
        <taxon>Fungi</taxon>
        <taxon>Dikarya</taxon>
        <taxon>Ascomycota</taxon>
        <taxon>Pezizomycotina</taxon>
        <taxon>Dothideomycetes</taxon>
        <taxon>Dothideomycetes incertae sedis</taxon>
        <taxon>Botryosphaeriales</taxon>
        <taxon>Botryosphaeriaceae</taxon>
        <taxon>Botryosphaeria</taxon>
    </lineage>
</organism>